<evidence type="ECO:0000313" key="2">
    <source>
        <dbReference type="EMBL" id="MFD1362465.1"/>
    </source>
</evidence>
<feature type="region of interest" description="Disordered" evidence="1">
    <location>
        <begin position="1"/>
        <end position="53"/>
    </location>
</feature>
<organism evidence="2 3">
    <name type="scientific">Lentibacillus salinarum</name>
    <dbReference type="NCBI Taxonomy" id="446820"/>
    <lineage>
        <taxon>Bacteria</taxon>
        <taxon>Bacillati</taxon>
        <taxon>Bacillota</taxon>
        <taxon>Bacilli</taxon>
        <taxon>Bacillales</taxon>
        <taxon>Bacillaceae</taxon>
        <taxon>Lentibacillus</taxon>
    </lineage>
</organism>
<reference evidence="3" key="1">
    <citation type="journal article" date="2019" name="Int. J. Syst. Evol. Microbiol.">
        <title>The Global Catalogue of Microorganisms (GCM) 10K type strain sequencing project: providing services to taxonomists for standard genome sequencing and annotation.</title>
        <authorList>
            <consortium name="The Broad Institute Genomics Platform"/>
            <consortium name="The Broad Institute Genome Sequencing Center for Infectious Disease"/>
            <person name="Wu L."/>
            <person name="Ma J."/>
        </authorList>
    </citation>
    <scope>NUCLEOTIDE SEQUENCE [LARGE SCALE GENOMIC DNA]</scope>
    <source>
        <strain evidence="3">CCUG 54822</strain>
    </source>
</reference>
<feature type="compositionally biased region" description="Basic and acidic residues" evidence="1">
    <location>
        <begin position="16"/>
        <end position="28"/>
    </location>
</feature>
<protein>
    <submittedName>
        <fullName evidence="2">Uncharacterized protein</fullName>
    </submittedName>
</protein>
<keyword evidence="3" id="KW-1185">Reference proteome</keyword>
<dbReference type="EMBL" id="JBHTNH010000026">
    <property type="protein sequence ID" value="MFD1362465.1"/>
    <property type="molecule type" value="Genomic_DNA"/>
</dbReference>
<comment type="caution">
    <text evidence="2">The sequence shown here is derived from an EMBL/GenBank/DDBJ whole genome shotgun (WGS) entry which is preliminary data.</text>
</comment>
<dbReference type="Proteomes" id="UP001597178">
    <property type="component" value="Unassembled WGS sequence"/>
</dbReference>
<feature type="compositionally biased region" description="Polar residues" evidence="1">
    <location>
        <begin position="30"/>
        <end position="39"/>
    </location>
</feature>
<gene>
    <name evidence="2" type="ORF">ACFQ4A_12435</name>
</gene>
<accession>A0ABW3ZWQ4</accession>
<evidence type="ECO:0000256" key="1">
    <source>
        <dbReference type="SAM" id="MobiDB-lite"/>
    </source>
</evidence>
<evidence type="ECO:0000313" key="3">
    <source>
        <dbReference type="Proteomes" id="UP001597178"/>
    </source>
</evidence>
<proteinExistence type="predicted"/>
<name>A0ABW3ZWQ4_9BACI</name>
<sequence length="53" mass="5851">MSSTKSKQLMDDVPLEELKIDMKAERKKGTSQNASQSERSIGATGMNRNSTFS</sequence>